<keyword evidence="6 7" id="KW-0472">Membrane</keyword>
<dbReference type="PROSITE" id="PS50928">
    <property type="entry name" value="ABC_TM1"/>
    <property type="match status" value="1"/>
</dbReference>
<dbReference type="Proteomes" id="UP000095651">
    <property type="component" value="Unassembled WGS sequence"/>
</dbReference>
<evidence type="ECO:0000313" key="10">
    <source>
        <dbReference type="Proteomes" id="UP000095651"/>
    </source>
</evidence>
<dbReference type="GO" id="GO:0005886">
    <property type="term" value="C:plasma membrane"/>
    <property type="evidence" value="ECO:0007669"/>
    <property type="project" value="UniProtKB-SubCell"/>
</dbReference>
<dbReference type="Pfam" id="PF00528">
    <property type="entry name" value="BPD_transp_1"/>
    <property type="match status" value="1"/>
</dbReference>
<keyword evidence="4 7" id="KW-0812">Transmembrane</keyword>
<evidence type="ECO:0000256" key="6">
    <source>
        <dbReference type="ARBA" id="ARBA00023136"/>
    </source>
</evidence>
<accession>A0A174IC47</accession>
<feature type="transmembrane region" description="Helical" evidence="7">
    <location>
        <begin position="27"/>
        <end position="52"/>
    </location>
</feature>
<proteinExistence type="inferred from homology"/>
<evidence type="ECO:0000256" key="2">
    <source>
        <dbReference type="ARBA" id="ARBA00022448"/>
    </source>
</evidence>
<dbReference type="CDD" id="cd06261">
    <property type="entry name" value="TM_PBP2"/>
    <property type="match status" value="1"/>
</dbReference>
<feature type="domain" description="ABC transmembrane type-1" evidence="8">
    <location>
        <begin position="85"/>
        <end position="299"/>
    </location>
</feature>
<keyword evidence="5 7" id="KW-1133">Transmembrane helix</keyword>
<evidence type="ECO:0000313" key="9">
    <source>
        <dbReference type="EMBL" id="CUO83207.1"/>
    </source>
</evidence>
<evidence type="ECO:0000259" key="8">
    <source>
        <dbReference type="PROSITE" id="PS50928"/>
    </source>
</evidence>
<dbReference type="PANTHER" id="PTHR43005">
    <property type="entry name" value="BLR7065 PROTEIN"/>
    <property type="match status" value="1"/>
</dbReference>
<dbReference type="InterPro" id="IPR035906">
    <property type="entry name" value="MetI-like_sf"/>
</dbReference>
<feature type="transmembrane region" description="Helical" evidence="7">
    <location>
        <begin position="89"/>
        <end position="110"/>
    </location>
</feature>
<reference evidence="9 10" key="1">
    <citation type="submission" date="2015-09" db="EMBL/GenBank/DDBJ databases">
        <authorList>
            <consortium name="Pathogen Informatics"/>
        </authorList>
    </citation>
    <scope>NUCLEOTIDE SEQUENCE [LARGE SCALE GENOMIC DNA]</scope>
    <source>
        <strain evidence="9 10">2789STDY5608850</strain>
    </source>
</reference>
<feature type="transmembrane region" description="Helical" evidence="7">
    <location>
        <begin position="281"/>
        <end position="302"/>
    </location>
</feature>
<sequence length="311" mass="35453">MRQYRDRQNAGKSIGDRIADFVDRHMCGVFITPAFLVTILLLAYPICISVYYSFTNKSLLGKAVKFVGFNNYVSVLQNPEFYHALWNTLVYTVISLSLQLFFGFIVALSLHKINRFKGMFRTLVLIPWAFPMIIVTFTWSYLLNDLYGIVNAKLLHWNLIAQPIQFLANPKIAMLTVSLINVWFGVPLFAINILASLQTISRDLYEAAQIDGASPFQRFRFITLPFVRVVVGLLIILRTIWIFNSFDLIFLLTGGGPGTSTETVPIFAYRMGWTLYSLGRSSAVTILLLLFLTAACLIYFKILDHWEEEVA</sequence>
<dbReference type="GO" id="GO:0055085">
    <property type="term" value="P:transmembrane transport"/>
    <property type="evidence" value="ECO:0007669"/>
    <property type="project" value="InterPro"/>
</dbReference>
<feature type="transmembrane region" description="Helical" evidence="7">
    <location>
        <begin position="221"/>
        <end position="243"/>
    </location>
</feature>
<keyword evidence="9" id="KW-0762">Sugar transport</keyword>
<dbReference type="Gene3D" id="1.10.3720.10">
    <property type="entry name" value="MetI-like"/>
    <property type="match status" value="1"/>
</dbReference>
<gene>
    <name evidence="9" type="primary">ycjO_26</name>
    <name evidence="9" type="ORF">ERS852407_04113</name>
</gene>
<comment type="similarity">
    <text evidence="7">Belongs to the binding-protein-dependent transport system permease family.</text>
</comment>
<dbReference type="AlphaFoldDB" id="A0A174IC47"/>
<evidence type="ECO:0000256" key="3">
    <source>
        <dbReference type="ARBA" id="ARBA00022475"/>
    </source>
</evidence>
<organism evidence="9 10">
    <name type="scientific">Hungatella hathewayi</name>
    <dbReference type="NCBI Taxonomy" id="154046"/>
    <lineage>
        <taxon>Bacteria</taxon>
        <taxon>Bacillati</taxon>
        <taxon>Bacillota</taxon>
        <taxon>Clostridia</taxon>
        <taxon>Lachnospirales</taxon>
        <taxon>Lachnospiraceae</taxon>
        <taxon>Hungatella</taxon>
    </lineage>
</organism>
<evidence type="ECO:0000256" key="5">
    <source>
        <dbReference type="ARBA" id="ARBA00022989"/>
    </source>
</evidence>
<keyword evidence="2 7" id="KW-0813">Transport</keyword>
<evidence type="ECO:0000256" key="4">
    <source>
        <dbReference type="ARBA" id="ARBA00022692"/>
    </source>
</evidence>
<dbReference type="EMBL" id="CYZE01000012">
    <property type="protein sequence ID" value="CUO83207.1"/>
    <property type="molecule type" value="Genomic_DNA"/>
</dbReference>
<evidence type="ECO:0000256" key="7">
    <source>
        <dbReference type="RuleBase" id="RU363032"/>
    </source>
</evidence>
<comment type="subcellular location">
    <subcellularLocation>
        <location evidence="1 7">Cell membrane</location>
        <topology evidence="1 7">Multi-pass membrane protein</topology>
    </subcellularLocation>
</comment>
<dbReference type="PANTHER" id="PTHR43005:SF1">
    <property type="entry name" value="SPERMIDINE_PUTRESCINE TRANSPORT SYSTEM PERMEASE PROTEIN"/>
    <property type="match status" value="1"/>
</dbReference>
<feature type="transmembrane region" description="Helical" evidence="7">
    <location>
        <begin position="122"/>
        <end position="142"/>
    </location>
</feature>
<dbReference type="RefSeq" id="WP_055657965.1">
    <property type="nucleotide sequence ID" value="NZ_CABIXC010000012.1"/>
</dbReference>
<name>A0A174IC47_9FIRM</name>
<dbReference type="InterPro" id="IPR000515">
    <property type="entry name" value="MetI-like"/>
</dbReference>
<dbReference type="SUPFAM" id="SSF161098">
    <property type="entry name" value="MetI-like"/>
    <property type="match status" value="1"/>
</dbReference>
<evidence type="ECO:0000256" key="1">
    <source>
        <dbReference type="ARBA" id="ARBA00004651"/>
    </source>
</evidence>
<feature type="transmembrane region" description="Helical" evidence="7">
    <location>
        <begin position="172"/>
        <end position="195"/>
    </location>
</feature>
<protein>
    <submittedName>
        <fullName evidence="9">Permease component of ABC-type sugar transporter</fullName>
    </submittedName>
</protein>
<keyword evidence="3" id="KW-1003">Cell membrane</keyword>